<gene>
    <name evidence="1" type="ORF">NQ317_000101</name>
</gene>
<evidence type="ECO:0000313" key="1">
    <source>
        <dbReference type="EMBL" id="KAJ8970136.1"/>
    </source>
</evidence>
<protein>
    <submittedName>
        <fullName evidence="1">Uncharacterized protein</fullName>
    </submittedName>
</protein>
<proteinExistence type="predicted"/>
<keyword evidence="2" id="KW-1185">Reference proteome</keyword>
<name>A0ABQ9J0I5_9CUCU</name>
<evidence type="ECO:0000313" key="2">
    <source>
        <dbReference type="Proteomes" id="UP001162164"/>
    </source>
</evidence>
<reference evidence="1" key="1">
    <citation type="journal article" date="2023" name="Insect Mol. Biol.">
        <title>Genome sequencing provides insights into the evolution of gene families encoding plant cell wall-degrading enzymes in longhorned beetles.</title>
        <authorList>
            <person name="Shin N.R."/>
            <person name="Okamura Y."/>
            <person name="Kirsch R."/>
            <person name="Pauchet Y."/>
        </authorList>
    </citation>
    <scope>NUCLEOTIDE SEQUENCE</scope>
    <source>
        <strain evidence="1">MMC_N1</strain>
    </source>
</reference>
<sequence>MKRLNLIDQIKSPTDRNNAISPAIKIVSYSCHFTPQEVSRCRLIIKQFIGLFTKENIGTEEDKATLSRLTCKSG</sequence>
<accession>A0ABQ9J0I5</accession>
<organism evidence="1 2">
    <name type="scientific">Molorchus minor</name>
    <dbReference type="NCBI Taxonomy" id="1323400"/>
    <lineage>
        <taxon>Eukaryota</taxon>
        <taxon>Metazoa</taxon>
        <taxon>Ecdysozoa</taxon>
        <taxon>Arthropoda</taxon>
        <taxon>Hexapoda</taxon>
        <taxon>Insecta</taxon>
        <taxon>Pterygota</taxon>
        <taxon>Neoptera</taxon>
        <taxon>Endopterygota</taxon>
        <taxon>Coleoptera</taxon>
        <taxon>Polyphaga</taxon>
        <taxon>Cucujiformia</taxon>
        <taxon>Chrysomeloidea</taxon>
        <taxon>Cerambycidae</taxon>
        <taxon>Lamiinae</taxon>
        <taxon>Monochamini</taxon>
        <taxon>Molorchus</taxon>
    </lineage>
</organism>
<comment type="caution">
    <text evidence="1">The sequence shown here is derived from an EMBL/GenBank/DDBJ whole genome shotgun (WGS) entry which is preliminary data.</text>
</comment>
<dbReference type="Proteomes" id="UP001162164">
    <property type="component" value="Unassembled WGS sequence"/>
</dbReference>
<dbReference type="EMBL" id="JAPWTJ010001669">
    <property type="protein sequence ID" value="KAJ8970136.1"/>
    <property type="molecule type" value="Genomic_DNA"/>
</dbReference>